<protein>
    <submittedName>
        <fullName evidence="2">Uncharacterized protein</fullName>
    </submittedName>
</protein>
<keyword evidence="1" id="KW-0472">Membrane</keyword>
<accession>A0A9W9PHR0</accession>
<keyword evidence="3" id="KW-1185">Reference proteome</keyword>
<dbReference type="GeneID" id="83197461"/>
<gene>
    <name evidence="2" type="ORF">N7468_000861</name>
</gene>
<keyword evidence="1" id="KW-1133">Transmembrane helix</keyword>
<reference evidence="2" key="1">
    <citation type="submission" date="2022-11" db="EMBL/GenBank/DDBJ databases">
        <authorList>
            <person name="Petersen C."/>
        </authorList>
    </citation>
    <scope>NUCLEOTIDE SEQUENCE</scope>
    <source>
        <strain evidence="2">IBT 19713</strain>
    </source>
</reference>
<keyword evidence="1" id="KW-0812">Transmembrane</keyword>
<sequence>MVPDILNPESTGQSEAQVGPLSCSRSFHMLFFVLCFSLLFSSSLGIWDGYTVQGKEQRMREPWNDHYHEPWEDFNTDHVMMLGPRHAGPDSQEAVAGCETVRSTWALGSLGLSRTYQTTMLSCFLNVLDQ</sequence>
<reference evidence="2" key="2">
    <citation type="journal article" date="2023" name="IMA Fungus">
        <title>Comparative genomic study of the Penicillium genus elucidates a diverse pangenome and 15 lateral gene transfer events.</title>
        <authorList>
            <person name="Petersen C."/>
            <person name="Sorensen T."/>
            <person name="Nielsen M.R."/>
            <person name="Sondergaard T.E."/>
            <person name="Sorensen J.L."/>
            <person name="Fitzpatrick D.A."/>
            <person name="Frisvad J.C."/>
            <person name="Nielsen K.L."/>
        </authorList>
    </citation>
    <scope>NUCLEOTIDE SEQUENCE</scope>
    <source>
        <strain evidence="2">IBT 19713</strain>
    </source>
</reference>
<evidence type="ECO:0000313" key="2">
    <source>
        <dbReference type="EMBL" id="KAJ5245878.1"/>
    </source>
</evidence>
<name>A0A9W9PHR0_9EURO</name>
<dbReference type="RefSeq" id="XP_058333299.1">
    <property type="nucleotide sequence ID" value="XM_058470158.1"/>
</dbReference>
<dbReference type="AlphaFoldDB" id="A0A9W9PHR0"/>
<organism evidence="2 3">
    <name type="scientific">Penicillium chermesinum</name>
    <dbReference type="NCBI Taxonomy" id="63820"/>
    <lineage>
        <taxon>Eukaryota</taxon>
        <taxon>Fungi</taxon>
        <taxon>Dikarya</taxon>
        <taxon>Ascomycota</taxon>
        <taxon>Pezizomycotina</taxon>
        <taxon>Eurotiomycetes</taxon>
        <taxon>Eurotiomycetidae</taxon>
        <taxon>Eurotiales</taxon>
        <taxon>Aspergillaceae</taxon>
        <taxon>Penicillium</taxon>
    </lineage>
</organism>
<evidence type="ECO:0000313" key="3">
    <source>
        <dbReference type="Proteomes" id="UP001150941"/>
    </source>
</evidence>
<evidence type="ECO:0000256" key="1">
    <source>
        <dbReference type="SAM" id="Phobius"/>
    </source>
</evidence>
<proteinExistence type="predicted"/>
<feature type="transmembrane region" description="Helical" evidence="1">
    <location>
        <begin position="29"/>
        <end position="50"/>
    </location>
</feature>
<comment type="caution">
    <text evidence="2">The sequence shown here is derived from an EMBL/GenBank/DDBJ whole genome shotgun (WGS) entry which is preliminary data.</text>
</comment>
<dbReference type="Proteomes" id="UP001150941">
    <property type="component" value="Unassembled WGS sequence"/>
</dbReference>
<dbReference type="EMBL" id="JAPQKS010000002">
    <property type="protein sequence ID" value="KAJ5245878.1"/>
    <property type="molecule type" value="Genomic_DNA"/>
</dbReference>